<protein>
    <submittedName>
        <fullName evidence="2">Alkyl hydroperoxide reductase/ Thiol specific antioxidant/ Mal allergen</fullName>
    </submittedName>
</protein>
<proteinExistence type="predicted"/>
<accession>A6W8Q3</accession>
<dbReference type="eggNOG" id="COG1225">
    <property type="taxonomic scope" value="Bacteria"/>
</dbReference>
<dbReference type="SUPFAM" id="SSF52833">
    <property type="entry name" value="Thioredoxin-like"/>
    <property type="match status" value="1"/>
</dbReference>
<dbReference type="STRING" id="266940.Krad_1706"/>
<dbReference type="EMBL" id="CP000750">
    <property type="protein sequence ID" value="ABS03192.1"/>
    <property type="molecule type" value="Genomic_DNA"/>
</dbReference>
<keyword evidence="3" id="KW-1185">Reference proteome</keyword>
<dbReference type="Gene3D" id="3.40.30.10">
    <property type="entry name" value="Glutaredoxin"/>
    <property type="match status" value="1"/>
</dbReference>
<dbReference type="Proteomes" id="UP000001116">
    <property type="component" value="Chromosome"/>
</dbReference>
<dbReference type="RefSeq" id="WP_011981669.1">
    <property type="nucleotide sequence ID" value="NC_009664.2"/>
</dbReference>
<name>A6W8Q3_KINRD</name>
<dbReference type="AlphaFoldDB" id="A6W8Q3"/>
<gene>
    <name evidence="2" type="ordered locus">Krad_1706</name>
</gene>
<dbReference type="GO" id="GO:0016491">
    <property type="term" value="F:oxidoreductase activity"/>
    <property type="evidence" value="ECO:0007669"/>
    <property type="project" value="InterPro"/>
</dbReference>
<sequence>MSAAALPNHTGGTTLVGQATPGRVQVAWFFPKANTPGCTVQARQLVASWAALADDGVDVVGVSYDAPDTLATWARHLTIPFPLCTADLAAAHALGAARPEGDPWREALPARVALITDDHGLVIAHWQVHDVHSFVDQVRSALNLR</sequence>
<dbReference type="GO" id="GO:0016209">
    <property type="term" value="F:antioxidant activity"/>
    <property type="evidence" value="ECO:0007669"/>
    <property type="project" value="InterPro"/>
</dbReference>
<feature type="domain" description="Alkyl hydroperoxide reductase subunit C/ Thiol specific antioxidant" evidence="1">
    <location>
        <begin position="6"/>
        <end position="123"/>
    </location>
</feature>
<reference evidence="3" key="1">
    <citation type="journal article" date="2008" name="PLoS ONE">
        <title>Survival in nuclear waste, extreme resistance, and potential applications gleaned from the genome sequence of Kineococcus radiotolerans SRS30216.</title>
        <authorList>
            <person name="Bagwell C.E."/>
            <person name="Bhat S."/>
            <person name="Hawkins G.M."/>
            <person name="Smith B.W."/>
            <person name="Biswas T."/>
            <person name="Hoover T.R."/>
            <person name="Saunders E."/>
            <person name="Han C.S."/>
            <person name="Tsodikov O.V."/>
            <person name="Shimkets L.J."/>
        </authorList>
    </citation>
    <scope>NUCLEOTIDE SEQUENCE [LARGE SCALE GENOMIC DNA]</scope>
    <source>
        <strain evidence="3">ATCC BAA-149 / DSM 14245 / SRS30216</strain>
    </source>
</reference>
<dbReference type="InterPro" id="IPR036249">
    <property type="entry name" value="Thioredoxin-like_sf"/>
</dbReference>
<evidence type="ECO:0000313" key="2">
    <source>
        <dbReference type="EMBL" id="ABS03192.1"/>
    </source>
</evidence>
<dbReference type="KEGG" id="kra:Krad_1706"/>
<evidence type="ECO:0000313" key="3">
    <source>
        <dbReference type="Proteomes" id="UP000001116"/>
    </source>
</evidence>
<dbReference type="HOGENOM" id="CLU_1784296_0_0_11"/>
<organism evidence="2 3">
    <name type="scientific">Kineococcus radiotolerans (strain ATCC BAA-149 / DSM 14245 / SRS30216)</name>
    <dbReference type="NCBI Taxonomy" id="266940"/>
    <lineage>
        <taxon>Bacteria</taxon>
        <taxon>Bacillati</taxon>
        <taxon>Actinomycetota</taxon>
        <taxon>Actinomycetes</taxon>
        <taxon>Kineosporiales</taxon>
        <taxon>Kineosporiaceae</taxon>
        <taxon>Kineococcus</taxon>
    </lineage>
</organism>
<evidence type="ECO:0000259" key="1">
    <source>
        <dbReference type="Pfam" id="PF00578"/>
    </source>
</evidence>
<dbReference type="OrthoDB" id="9812811at2"/>
<dbReference type="SMR" id="A6W8Q3"/>
<dbReference type="InterPro" id="IPR000866">
    <property type="entry name" value="AhpC/TSA"/>
</dbReference>
<dbReference type="Pfam" id="PF00578">
    <property type="entry name" value="AhpC-TSA"/>
    <property type="match status" value="1"/>
</dbReference>